<dbReference type="PANTHER" id="PTHR21043">
    <property type="entry name" value="IOJAP SUPERFAMILY ORTHOLOG"/>
    <property type="match status" value="1"/>
</dbReference>
<evidence type="ECO:0000313" key="3">
    <source>
        <dbReference type="EnsemblMetazoa" id="BGLB018544-PB"/>
    </source>
</evidence>
<dbReference type="SUPFAM" id="SSF81301">
    <property type="entry name" value="Nucleotidyltransferase"/>
    <property type="match status" value="1"/>
</dbReference>
<dbReference type="OrthoDB" id="21330at2759"/>
<evidence type="ECO:0000256" key="1">
    <source>
        <dbReference type="ARBA" id="ARBA00010574"/>
    </source>
</evidence>
<feature type="region of interest" description="Disordered" evidence="2">
    <location>
        <begin position="165"/>
        <end position="195"/>
    </location>
</feature>
<dbReference type="GO" id="GO:0090071">
    <property type="term" value="P:negative regulation of ribosome biogenesis"/>
    <property type="evidence" value="ECO:0007669"/>
    <property type="project" value="TreeGrafter"/>
</dbReference>
<dbReference type="InterPro" id="IPR043519">
    <property type="entry name" value="NT_sf"/>
</dbReference>
<dbReference type="PANTHER" id="PTHR21043:SF0">
    <property type="entry name" value="MITOCHONDRIAL ASSEMBLY OF RIBOSOMAL LARGE SUBUNIT PROTEIN 1"/>
    <property type="match status" value="1"/>
</dbReference>
<dbReference type="HAMAP" id="MF_01477">
    <property type="entry name" value="Iojap_RsfS"/>
    <property type="match status" value="1"/>
</dbReference>
<accession>A0A2C9KF64</accession>
<evidence type="ECO:0000256" key="2">
    <source>
        <dbReference type="SAM" id="MobiDB-lite"/>
    </source>
</evidence>
<dbReference type="GO" id="GO:0005739">
    <property type="term" value="C:mitochondrion"/>
    <property type="evidence" value="ECO:0007669"/>
    <property type="project" value="TreeGrafter"/>
</dbReference>
<feature type="region of interest" description="Disordered" evidence="2">
    <location>
        <begin position="390"/>
        <end position="411"/>
    </location>
</feature>
<dbReference type="GO" id="GO:0043023">
    <property type="term" value="F:ribosomal large subunit binding"/>
    <property type="evidence" value="ECO:0007669"/>
    <property type="project" value="TreeGrafter"/>
</dbReference>
<reference evidence="3" key="1">
    <citation type="submission" date="2020-05" db="UniProtKB">
        <authorList>
            <consortium name="EnsemblMetazoa"/>
        </authorList>
    </citation>
    <scope>IDENTIFICATION</scope>
    <source>
        <strain evidence="3">BB02</strain>
    </source>
</reference>
<organism evidence="3 4">
    <name type="scientific">Biomphalaria glabrata</name>
    <name type="common">Bloodfluke planorb</name>
    <name type="synonym">Freshwater snail</name>
    <dbReference type="NCBI Taxonomy" id="6526"/>
    <lineage>
        <taxon>Eukaryota</taxon>
        <taxon>Metazoa</taxon>
        <taxon>Spiralia</taxon>
        <taxon>Lophotrochozoa</taxon>
        <taxon>Mollusca</taxon>
        <taxon>Gastropoda</taxon>
        <taxon>Heterobranchia</taxon>
        <taxon>Euthyneura</taxon>
        <taxon>Panpulmonata</taxon>
        <taxon>Hygrophila</taxon>
        <taxon>Lymnaeoidea</taxon>
        <taxon>Planorbidae</taxon>
        <taxon>Biomphalaria</taxon>
    </lineage>
</organism>
<evidence type="ECO:0000313" key="4">
    <source>
        <dbReference type="Proteomes" id="UP000076420"/>
    </source>
</evidence>
<dbReference type="Proteomes" id="UP000076420">
    <property type="component" value="Unassembled WGS sequence"/>
</dbReference>
<dbReference type="Pfam" id="PF02410">
    <property type="entry name" value="RsfS"/>
    <property type="match status" value="1"/>
</dbReference>
<proteinExistence type="inferred from homology"/>
<comment type="similarity">
    <text evidence="1">Belongs to the Iojap/RsfS family.</text>
</comment>
<dbReference type="KEGG" id="bgt:106060314"/>
<dbReference type="VEuPathDB" id="VectorBase:BGLB018544"/>
<dbReference type="Gene3D" id="3.30.460.10">
    <property type="entry name" value="Beta Polymerase, domain 2"/>
    <property type="match status" value="1"/>
</dbReference>
<dbReference type="NCBIfam" id="TIGR00090">
    <property type="entry name" value="rsfS_iojap_ybeB"/>
    <property type="match status" value="1"/>
</dbReference>
<name>A0A2C9KF64_BIOGL</name>
<dbReference type="AlphaFoldDB" id="A0A2C9KF64"/>
<feature type="compositionally biased region" description="Low complexity" evidence="2">
    <location>
        <begin position="186"/>
        <end position="195"/>
    </location>
</feature>
<dbReference type="STRING" id="6526.A0A2C9KF64"/>
<dbReference type="InterPro" id="IPR004394">
    <property type="entry name" value="Iojap/RsfS/C7orf30"/>
</dbReference>
<protein>
    <recommendedName>
        <fullName evidence="5">Mitochondrial assembly of ribosomal large subunit protein 1</fullName>
    </recommendedName>
</protein>
<evidence type="ECO:0008006" key="5">
    <source>
        <dbReference type="Google" id="ProtNLM"/>
    </source>
</evidence>
<feature type="compositionally biased region" description="Polar residues" evidence="2">
    <location>
        <begin position="401"/>
        <end position="411"/>
    </location>
</feature>
<sequence length="411" mass="46661">MSLDMIVIRGSISIHHGFLTRTRFKSHGIGTISHVLRSLSRCACTVITVKPVSRVSCLGVHPLTEKLSLSHRHATLLASHVKPLVSPKFSTLSSKCSIHFHFNSCKLWRYSKNALPSVASFSTEQKHTDVKIADKLKEGHESDLDKGSLDVNSLLYDIQKDFSDTKNASESSEPDEKKSEKKSSSEPKLTPTPTSLFTRDQLTFEEVNRTATKFEYDYRVAEDIEEYEYKDEREMSQQMIRPEKVLPISLERGETGVFELEELLVFLNHLGAENIVTIPIPYEANFCDHMVVASAKSKRHLYAINDEFLWVHKRKKLDTDPHLVIEGLNKSDWTALDLGNIVLHIFYGNAREHYDIESLWTLGPENDPKCKEQNDVSALSAESLFWLETSKKHEADENPENSKATSVDTKT</sequence>
<dbReference type="RefSeq" id="XP_013073591.2">
    <property type="nucleotide sequence ID" value="XM_013218137.2"/>
</dbReference>
<dbReference type="VEuPathDB" id="VectorBase:BGLAX_042359"/>
<dbReference type="EnsemblMetazoa" id="BGLB018544-RB">
    <property type="protein sequence ID" value="BGLB018544-PB"/>
    <property type="gene ID" value="BGLB018544"/>
</dbReference>
<feature type="compositionally biased region" description="Basic and acidic residues" evidence="2">
    <location>
        <begin position="174"/>
        <end position="185"/>
    </location>
</feature>
<dbReference type="GO" id="GO:0017148">
    <property type="term" value="P:negative regulation of translation"/>
    <property type="evidence" value="ECO:0007669"/>
    <property type="project" value="TreeGrafter"/>
</dbReference>
<gene>
    <name evidence="3" type="primary">106060314</name>
</gene>